<dbReference type="AlphaFoldDB" id="A0A510JMD9"/>
<sequence>MKNKFFELITDELENNKNQKKLQILKMSLLLYVICASKVVYEELEDLRDDSYLFLEYLNNLGFKYNLNGTYLENMKNLSNRIAIFSQTYSFIEEHPDKQGFIESLPELEMELKLNILRGKYAKIAQNYLDNVINLPITRDESVNQLSLEFLDIRNNEILYSVDFFEGNNFYREKIETDEKNAIIEILYSLKNSKSNKDSAVMLTKNSDTSKLLYSFLSNSKKGIVEKDAFYLLKNEEMKNFIKSDKIEYVVSIPFNNTLKNQVIIFNEKKENKNNILFVQSQHFFEKGSEKIKPENYKELVEIIQKKQEINGISKLVSNETILRRKCNLDILGYVFKTKEKVDLEELKQNRDNVFELMTVNRKKCDDLVNSYLEEE</sequence>
<dbReference type="Proteomes" id="UP000321892">
    <property type="component" value="Chromosome"/>
</dbReference>
<dbReference type="EMBL" id="AP019823">
    <property type="protein sequence ID" value="BBM38943.1"/>
    <property type="molecule type" value="Genomic_DNA"/>
</dbReference>
<accession>A0A510JMD9</accession>
<evidence type="ECO:0000313" key="3">
    <source>
        <dbReference type="Proteomes" id="UP000321892"/>
    </source>
</evidence>
<dbReference type="Pfam" id="PF02384">
    <property type="entry name" value="N6_Mtase"/>
    <property type="match status" value="1"/>
</dbReference>
<dbReference type="GO" id="GO:0003677">
    <property type="term" value="F:DNA binding"/>
    <property type="evidence" value="ECO:0007669"/>
    <property type="project" value="InterPro"/>
</dbReference>
<dbReference type="InterPro" id="IPR003356">
    <property type="entry name" value="DNA_methylase_A-5"/>
</dbReference>
<name>A0A510JMD9_9FUSO</name>
<dbReference type="InterPro" id="IPR029063">
    <property type="entry name" value="SAM-dependent_MTases_sf"/>
</dbReference>
<evidence type="ECO:0000313" key="2">
    <source>
        <dbReference type="EMBL" id="BBM38943.1"/>
    </source>
</evidence>
<dbReference type="Gene3D" id="3.40.50.150">
    <property type="entry name" value="Vaccinia Virus protein VP39"/>
    <property type="match status" value="1"/>
</dbReference>
<dbReference type="KEGG" id="lhf:JCM16775_1654"/>
<keyword evidence="3" id="KW-1185">Reference proteome</keyword>
<dbReference type="OrthoDB" id="82235at2"/>
<evidence type="ECO:0000259" key="1">
    <source>
        <dbReference type="Pfam" id="PF02384"/>
    </source>
</evidence>
<feature type="domain" description="DNA methylase adenine-specific" evidence="1">
    <location>
        <begin position="212"/>
        <end position="341"/>
    </location>
</feature>
<proteinExistence type="predicted"/>
<dbReference type="GO" id="GO:0008170">
    <property type="term" value="F:N-methyltransferase activity"/>
    <property type="evidence" value="ECO:0007669"/>
    <property type="project" value="InterPro"/>
</dbReference>
<dbReference type="RefSeq" id="WP_026746015.1">
    <property type="nucleotide sequence ID" value="NZ_AP019823.1"/>
</dbReference>
<organism evidence="2 3">
    <name type="scientific">Leptotrichia hofstadii</name>
    <dbReference type="NCBI Taxonomy" id="157688"/>
    <lineage>
        <taxon>Bacteria</taxon>
        <taxon>Fusobacteriati</taxon>
        <taxon>Fusobacteriota</taxon>
        <taxon>Fusobacteriia</taxon>
        <taxon>Fusobacteriales</taxon>
        <taxon>Leptotrichiaceae</taxon>
        <taxon>Leptotrichia</taxon>
    </lineage>
</organism>
<protein>
    <recommendedName>
        <fullName evidence="1">DNA methylase adenine-specific domain-containing protein</fullName>
    </recommendedName>
</protein>
<reference evidence="2 3" key="1">
    <citation type="submission" date="2019-07" db="EMBL/GenBank/DDBJ databases">
        <title>Complete Genome Sequence of Leptotrichia hofstadii Strain JCM16775.</title>
        <authorList>
            <person name="Watanabe S."/>
            <person name="Cui L."/>
        </authorList>
    </citation>
    <scope>NUCLEOTIDE SEQUENCE [LARGE SCALE GENOMIC DNA]</scope>
    <source>
        <strain evidence="2 3">JCM16775</strain>
    </source>
</reference>
<dbReference type="SUPFAM" id="SSF53335">
    <property type="entry name" value="S-adenosyl-L-methionine-dependent methyltransferases"/>
    <property type="match status" value="1"/>
</dbReference>
<gene>
    <name evidence="2" type="ORF">JCM16775_1654</name>
</gene>